<dbReference type="PANTHER" id="PTHR43591">
    <property type="entry name" value="METHYLTRANSFERASE"/>
    <property type="match status" value="1"/>
</dbReference>
<evidence type="ECO:0000313" key="3">
    <source>
        <dbReference type="EMBL" id="KZV80798.1"/>
    </source>
</evidence>
<gene>
    <name evidence="3" type="ORF">EXIGLDRAFT_845264</name>
    <name evidence="2" type="ORF">EXIGLDRAFT_845286</name>
</gene>
<dbReference type="OrthoDB" id="184880at2759"/>
<dbReference type="EMBL" id="KV426449">
    <property type="protein sequence ID" value="KZV80798.1"/>
    <property type="molecule type" value="Genomic_DNA"/>
</dbReference>
<dbReference type="InterPro" id="IPR029063">
    <property type="entry name" value="SAM-dependent_MTases_sf"/>
</dbReference>
<dbReference type="PANTHER" id="PTHR43591:SF50">
    <property type="entry name" value="METHYLTRANSFERASE DOMAIN-CONTAINING PROTEIN-RELATED"/>
    <property type="match status" value="1"/>
</dbReference>
<keyword evidence="4" id="KW-1185">Reference proteome</keyword>
<dbReference type="GO" id="GO:0032259">
    <property type="term" value="P:methylation"/>
    <property type="evidence" value="ECO:0007669"/>
    <property type="project" value="UniProtKB-KW"/>
</dbReference>
<feature type="domain" description="Methyltransferase" evidence="1">
    <location>
        <begin position="64"/>
        <end position="158"/>
    </location>
</feature>
<dbReference type="Gene3D" id="3.40.50.150">
    <property type="entry name" value="Vaccinia Virus protein VP39"/>
    <property type="match status" value="1"/>
</dbReference>
<dbReference type="Pfam" id="PF13649">
    <property type="entry name" value="Methyltransf_25"/>
    <property type="match status" value="1"/>
</dbReference>
<dbReference type="SUPFAM" id="SSF53335">
    <property type="entry name" value="S-adenosyl-L-methionine-dependent methyltransferases"/>
    <property type="match status" value="1"/>
</dbReference>
<dbReference type="InterPro" id="IPR041698">
    <property type="entry name" value="Methyltransf_25"/>
</dbReference>
<dbReference type="Proteomes" id="UP000077266">
    <property type="component" value="Unassembled WGS sequence"/>
</dbReference>
<dbReference type="STRING" id="1314781.A0A165BK61"/>
<keyword evidence="3" id="KW-0489">Methyltransferase</keyword>
<sequence>MSEAEQAEIKADRTSFNDLKNSFYVLPADTEEARRLNAQHRIICAAGDGTLVFAPVELKDGDRVLDSATGTGIWTVELASQSPLGVSFTAIDKSSALFPAPSHTSSNISFAREDVLALPQAFDSTFTLVHQRLVGGAFPSSRWPLVVQALYRVTKPGGWVQLGEIYSLGICEQRSDMPTTARMLNNYVQKLLDARGLDMDCALHIGDWVRDAGFVNMGSTVQALRVGLRAGGGVHEYTDDAIAYFKAITVPLVACGASDSEEDYLEMVEAMRREWDEVEGANFPFHWIWAQKPEAVE</sequence>
<name>A0A165BK61_EXIGL</name>
<dbReference type="EMBL" id="KV426453">
    <property type="protein sequence ID" value="KZV80770.1"/>
    <property type="molecule type" value="Genomic_DNA"/>
</dbReference>
<evidence type="ECO:0000313" key="2">
    <source>
        <dbReference type="EMBL" id="KZV80770.1"/>
    </source>
</evidence>
<keyword evidence="3" id="KW-0808">Transferase</keyword>
<protein>
    <submittedName>
        <fullName evidence="3">S-adenosyl-L-methionine-dependent methyltransferase</fullName>
    </submittedName>
</protein>
<dbReference type="CDD" id="cd02440">
    <property type="entry name" value="AdoMet_MTases"/>
    <property type="match status" value="1"/>
</dbReference>
<evidence type="ECO:0000259" key="1">
    <source>
        <dbReference type="Pfam" id="PF13649"/>
    </source>
</evidence>
<evidence type="ECO:0000313" key="4">
    <source>
        <dbReference type="Proteomes" id="UP000077266"/>
    </source>
</evidence>
<dbReference type="AlphaFoldDB" id="A0A165BK61"/>
<reference evidence="3 4" key="1">
    <citation type="journal article" date="2016" name="Mol. Biol. Evol.">
        <title>Comparative Genomics of Early-Diverging Mushroom-Forming Fungi Provides Insights into the Origins of Lignocellulose Decay Capabilities.</title>
        <authorList>
            <person name="Nagy L.G."/>
            <person name="Riley R."/>
            <person name="Tritt A."/>
            <person name="Adam C."/>
            <person name="Daum C."/>
            <person name="Floudas D."/>
            <person name="Sun H."/>
            <person name="Yadav J.S."/>
            <person name="Pangilinan J."/>
            <person name="Larsson K.H."/>
            <person name="Matsuura K."/>
            <person name="Barry K."/>
            <person name="Labutti K."/>
            <person name="Kuo R."/>
            <person name="Ohm R.A."/>
            <person name="Bhattacharya S.S."/>
            <person name="Shirouzu T."/>
            <person name="Yoshinaga Y."/>
            <person name="Martin F.M."/>
            <person name="Grigoriev I.V."/>
            <person name="Hibbett D.S."/>
        </authorList>
    </citation>
    <scope>NUCLEOTIDE SEQUENCE [LARGE SCALE GENOMIC DNA]</scope>
    <source>
        <strain evidence="3 4">HHB12029</strain>
    </source>
</reference>
<proteinExistence type="predicted"/>
<accession>A0A165BK61</accession>
<organism evidence="3 4">
    <name type="scientific">Exidia glandulosa HHB12029</name>
    <dbReference type="NCBI Taxonomy" id="1314781"/>
    <lineage>
        <taxon>Eukaryota</taxon>
        <taxon>Fungi</taxon>
        <taxon>Dikarya</taxon>
        <taxon>Basidiomycota</taxon>
        <taxon>Agaricomycotina</taxon>
        <taxon>Agaricomycetes</taxon>
        <taxon>Auriculariales</taxon>
        <taxon>Exidiaceae</taxon>
        <taxon>Exidia</taxon>
    </lineage>
</organism>
<dbReference type="GO" id="GO:0008168">
    <property type="term" value="F:methyltransferase activity"/>
    <property type="evidence" value="ECO:0007669"/>
    <property type="project" value="UniProtKB-KW"/>
</dbReference>